<dbReference type="InterPro" id="IPR029066">
    <property type="entry name" value="PLP-binding_barrel"/>
</dbReference>
<dbReference type="SUPFAM" id="SSF51419">
    <property type="entry name" value="PLP-binding barrel"/>
    <property type="match status" value="1"/>
</dbReference>
<feature type="modified residue" description="N6-(pyridoxal phosphate)lysine" evidence="2 3">
    <location>
        <position position="25"/>
    </location>
</feature>
<evidence type="ECO:0000313" key="7">
    <source>
        <dbReference type="Proteomes" id="UP000059672"/>
    </source>
</evidence>
<evidence type="ECO:0000256" key="4">
    <source>
        <dbReference type="RuleBase" id="RU004514"/>
    </source>
</evidence>
<comment type="function">
    <text evidence="2">Pyridoxal 5'-phosphate (PLP)-binding protein, which is involved in PLP homeostasis.</text>
</comment>
<reference evidence="6 7" key="2">
    <citation type="journal article" date="2016" name="Int. J. Syst. Evol. Microbiol.">
        <title>Lutibacter profundi sp. nov., isolated from a deep-sea hydrothermal system on the Arctic Mid-Ocean Ridge and emended description of the genus Lutibacter.</title>
        <authorList>
            <person name="Le Moine Bauer S."/>
            <person name="Roalkvam I."/>
            <person name="Steen I.H."/>
            <person name="Dahle H."/>
        </authorList>
    </citation>
    <scope>NUCLEOTIDE SEQUENCE [LARGE SCALE GENOMIC DNA]</scope>
    <source>
        <strain evidence="6 7">LP1</strain>
    </source>
</reference>
<dbReference type="Pfam" id="PF01168">
    <property type="entry name" value="Ala_racemase_N"/>
    <property type="match status" value="1"/>
</dbReference>
<dbReference type="Gene3D" id="3.20.20.10">
    <property type="entry name" value="Alanine racemase"/>
    <property type="match status" value="1"/>
</dbReference>
<dbReference type="FunFam" id="3.20.20.10:FF:000024">
    <property type="entry name" value="Pyridoxal phosphate homeostasis protein"/>
    <property type="match status" value="1"/>
</dbReference>
<dbReference type="InterPro" id="IPR011078">
    <property type="entry name" value="PyrdxlP_homeostasis"/>
</dbReference>
<evidence type="ECO:0000259" key="5">
    <source>
        <dbReference type="Pfam" id="PF01168"/>
    </source>
</evidence>
<evidence type="ECO:0000256" key="2">
    <source>
        <dbReference type="HAMAP-Rule" id="MF_02087"/>
    </source>
</evidence>
<dbReference type="PANTHER" id="PTHR10146">
    <property type="entry name" value="PROLINE SYNTHETASE CO-TRANSCRIBED BACTERIAL HOMOLOG PROTEIN"/>
    <property type="match status" value="1"/>
</dbReference>
<keyword evidence="7" id="KW-1185">Reference proteome</keyword>
<name>A0A0X8G4P7_9FLAO</name>
<dbReference type="PANTHER" id="PTHR10146:SF14">
    <property type="entry name" value="PYRIDOXAL PHOSPHATE HOMEOSTASIS PROTEIN"/>
    <property type="match status" value="1"/>
</dbReference>
<dbReference type="KEGG" id="lut:Lupro_01385"/>
<sequence length="222" mass="25433">MFIKDNLHKIKNDIPKNVQLIAVSKTKPISDILEAYNAGHRAFGENKIQEMVKKYEELPKDIEWHMIGHLQRNKVKYMAHFVHLIHGVDSFKTLKEINKQALKHNRIIDCLLQLKIAKEDTKFGLSITDVNNIITSEEFASLNNINIKGLMGMASFTEDKSIIRTEFKMLNLIFTKLKKHHSSNFNLSILSMGMSGDYKIAIEAGSNMIRVGSLIFGKRNYT</sequence>
<accession>A0A0X8G4P7</accession>
<reference evidence="7" key="1">
    <citation type="submission" date="2015-12" db="EMBL/GenBank/DDBJ databases">
        <title>Complete genome sequence of Lutibacter profundus strain LP1.</title>
        <authorList>
            <person name="Wissuwa J."/>
            <person name="Le Moine Bauer S."/>
            <person name="Stokke R."/>
            <person name="Dahle H."/>
            <person name="Steen I.H."/>
        </authorList>
    </citation>
    <scope>NUCLEOTIDE SEQUENCE [LARGE SCALE GENOMIC DNA]</scope>
    <source>
        <strain evidence="7">LP1</strain>
    </source>
</reference>
<comment type="similarity">
    <text evidence="2 4">Belongs to the pyridoxal phosphate-binding protein YggS/PROSC family.</text>
</comment>
<protein>
    <recommendedName>
        <fullName evidence="2">Pyridoxal phosphate homeostasis protein</fullName>
        <shortName evidence="2">PLP homeostasis protein</shortName>
    </recommendedName>
</protein>
<dbReference type="CDD" id="cd00635">
    <property type="entry name" value="PLPDE_III_YBL036c_like"/>
    <property type="match status" value="1"/>
</dbReference>
<dbReference type="GO" id="GO:0030170">
    <property type="term" value="F:pyridoxal phosphate binding"/>
    <property type="evidence" value="ECO:0007669"/>
    <property type="project" value="UniProtKB-UniRule"/>
</dbReference>
<dbReference type="InterPro" id="IPR001608">
    <property type="entry name" value="Ala_racemase_N"/>
</dbReference>
<dbReference type="Proteomes" id="UP000059672">
    <property type="component" value="Chromosome"/>
</dbReference>
<dbReference type="STRING" id="1622118.Lupro_01385"/>
<proteinExistence type="inferred from homology"/>
<dbReference type="PATRIC" id="fig|1622118.3.peg.283"/>
<comment type="cofactor">
    <cofactor evidence="3">
        <name>pyridoxal 5'-phosphate</name>
        <dbReference type="ChEBI" id="CHEBI:597326"/>
    </cofactor>
</comment>
<dbReference type="PIRSF" id="PIRSF004848">
    <property type="entry name" value="YBL036c_PLPDEIII"/>
    <property type="match status" value="1"/>
</dbReference>
<organism evidence="6 7">
    <name type="scientific">Lutibacter profundi</name>
    <dbReference type="NCBI Taxonomy" id="1622118"/>
    <lineage>
        <taxon>Bacteria</taxon>
        <taxon>Pseudomonadati</taxon>
        <taxon>Bacteroidota</taxon>
        <taxon>Flavobacteriia</taxon>
        <taxon>Flavobacteriales</taxon>
        <taxon>Flavobacteriaceae</taxon>
        <taxon>Lutibacter</taxon>
    </lineage>
</organism>
<dbReference type="HAMAP" id="MF_02087">
    <property type="entry name" value="PLP_homeostasis"/>
    <property type="match status" value="1"/>
</dbReference>
<gene>
    <name evidence="6" type="ORF">Lupro_01385</name>
</gene>
<dbReference type="OrthoDB" id="9804072at2"/>
<evidence type="ECO:0000256" key="3">
    <source>
        <dbReference type="PIRSR" id="PIRSR004848-1"/>
    </source>
</evidence>
<feature type="domain" description="Alanine racemase N-terminal" evidence="5">
    <location>
        <begin position="3"/>
        <end position="218"/>
    </location>
</feature>
<dbReference type="NCBIfam" id="TIGR00044">
    <property type="entry name" value="YggS family pyridoxal phosphate-dependent enzyme"/>
    <property type="match status" value="1"/>
</dbReference>
<evidence type="ECO:0000256" key="1">
    <source>
        <dbReference type="ARBA" id="ARBA00022898"/>
    </source>
</evidence>
<dbReference type="EMBL" id="CP013355">
    <property type="protein sequence ID" value="AMC09990.1"/>
    <property type="molecule type" value="Genomic_DNA"/>
</dbReference>
<keyword evidence="1 2" id="KW-0663">Pyridoxal phosphate</keyword>
<evidence type="ECO:0000313" key="6">
    <source>
        <dbReference type="EMBL" id="AMC09990.1"/>
    </source>
</evidence>
<dbReference type="RefSeq" id="WP_068205708.1">
    <property type="nucleotide sequence ID" value="NZ_CP013355.1"/>
</dbReference>
<dbReference type="AlphaFoldDB" id="A0A0X8G4P7"/>